<dbReference type="GO" id="GO:0003677">
    <property type="term" value="F:DNA binding"/>
    <property type="evidence" value="ECO:0007669"/>
    <property type="project" value="UniProtKB-KW"/>
</dbReference>
<dbReference type="Proteomes" id="UP000091956">
    <property type="component" value="Unassembled WGS sequence"/>
</dbReference>
<dbReference type="AlphaFoldDB" id="A0A1B8G9X1"/>
<evidence type="ECO:0000256" key="1">
    <source>
        <dbReference type="ARBA" id="ARBA00004123"/>
    </source>
</evidence>
<evidence type="ECO:0000256" key="6">
    <source>
        <dbReference type="ARBA" id="ARBA00023242"/>
    </source>
</evidence>
<feature type="compositionally biased region" description="Low complexity" evidence="8">
    <location>
        <begin position="553"/>
        <end position="581"/>
    </location>
</feature>
<evidence type="ECO:0000256" key="8">
    <source>
        <dbReference type="SAM" id="MobiDB-lite"/>
    </source>
</evidence>
<feature type="compositionally biased region" description="Low complexity" evidence="8">
    <location>
        <begin position="74"/>
        <end position="88"/>
    </location>
</feature>
<feature type="compositionally biased region" description="Basic and acidic residues" evidence="8">
    <location>
        <begin position="349"/>
        <end position="366"/>
    </location>
</feature>
<evidence type="ECO:0000256" key="5">
    <source>
        <dbReference type="ARBA" id="ARBA00023163"/>
    </source>
</evidence>
<accession>A0A1B8G9X1</accession>
<reference evidence="10" key="2">
    <citation type="journal article" date="2018" name="Nat. Commun.">
        <title>Extreme sensitivity to ultraviolet light in the fungal pathogen causing white-nose syndrome of bats.</title>
        <authorList>
            <person name="Palmer J.M."/>
            <person name="Drees K.P."/>
            <person name="Foster J.T."/>
            <person name="Lindner D.L."/>
        </authorList>
    </citation>
    <scope>NUCLEOTIDE SEQUENCE [LARGE SCALE GENOMIC DNA]</scope>
    <source>
        <strain evidence="10">UAMH 10579</strain>
    </source>
</reference>
<comment type="subcellular location">
    <subcellularLocation>
        <location evidence="1 7">Nucleus</location>
    </subcellularLocation>
</comment>
<feature type="compositionally biased region" description="Pro residues" evidence="8">
    <location>
        <begin position="63"/>
        <end position="73"/>
    </location>
</feature>
<dbReference type="GO" id="GO:0032968">
    <property type="term" value="P:positive regulation of transcription elongation by RNA polymerase II"/>
    <property type="evidence" value="ECO:0007669"/>
    <property type="project" value="InterPro"/>
</dbReference>
<keyword evidence="3 7" id="KW-0805">Transcription regulation</keyword>
<feature type="compositionally biased region" description="Basic residues" evidence="8">
    <location>
        <begin position="431"/>
        <end position="444"/>
    </location>
</feature>
<keyword evidence="5 7" id="KW-0804">Transcription</keyword>
<evidence type="ECO:0000256" key="3">
    <source>
        <dbReference type="ARBA" id="ARBA00023015"/>
    </source>
</evidence>
<keyword evidence="4 7" id="KW-0238">DNA-binding</keyword>
<reference evidence="9 10" key="1">
    <citation type="submission" date="2016-03" db="EMBL/GenBank/DDBJ databases">
        <title>Comparative genomics of Pseudogymnoascus destructans, the fungus causing white-nose syndrome of bats.</title>
        <authorList>
            <person name="Palmer J.M."/>
            <person name="Drees K.P."/>
            <person name="Foster J.T."/>
            <person name="Lindner D.L."/>
        </authorList>
    </citation>
    <scope>NUCLEOTIDE SEQUENCE [LARGE SCALE GENOMIC DNA]</scope>
    <source>
        <strain evidence="9 10">UAMH 10579</strain>
    </source>
</reference>
<keyword evidence="6 7" id="KW-0539">Nucleus</keyword>
<comment type="function">
    <text evidence="7">TFIIF is a general transcription initiation factor that binds to RNA polymerase II and helps to recruit it to the initiation complex in collaboration with TFIIB. It promotes transcription elongation.</text>
</comment>
<dbReference type="GO" id="GO:0006367">
    <property type="term" value="P:transcription initiation at RNA polymerase II promoter"/>
    <property type="evidence" value="ECO:0007669"/>
    <property type="project" value="InterPro"/>
</dbReference>
<evidence type="ECO:0000256" key="7">
    <source>
        <dbReference type="RuleBase" id="RU366044"/>
    </source>
</evidence>
<dbReference type="GO" id="GO:0016251">
    <property type="term" value="F:RNA polymerase II general transcription initiation factor activity"/>
    <property type="evidence" value="ECO:0007669"/>
    <property type="project" value="TreeGrafter"/>
</dbReference>
<dbReference type="InterPro" id="IPR008851">
    <property type="entry name" value="TFIIF-alpha"/>
</dbReference>
<feature type="compositionally biased region" description="Basic and acidic residues" evidence="8">
    <location>
        <begin position="473"/>
        <end position="491"/>
    </location>
</feature>
<dbReference type="GO" id="GO:0005674">
    <property type="term" value="C:transcription factor TFIIF complex"/>
    <property type="evidence" value="ECO:0007669"/>
    <property type="project" value="TreeGrafter"/>
</dbReference>
<dbReference type="GeneID" id="28843052"/>
<feature type="compositionally biased region" description="Polar residues" evidence="8">
    <location>
        <begin position="50"/>
        <end position="59"/>
    </location>
</feature>
<evidence type="ECO:0000256" key="2">
    <source>
        <dbReference type="ARBA" id="ARBA00005249"/>
    </source>
</evidence>
<feature type="compositionally biased region" description="Polar residues" evidence="8">
    <location>
        <begin position="591"/>
        <end position="603"/>
    </location>
</feature>
<feature type="compositionally biased region" description="Low complexity" evidence="8">
    <location>
        <begin position="451"/>
        <end position="461"/>
    </location>
</feature>
<evidence type="ECO:0000313" key="10">
    <source>
        <dbReference type="Proteomes" id="UP000091956"/>
    </source>
</evidence>
<feature type="compositionally biased region" description="Polar residues" evidence="8">
    <location>
        <begin position="10"/>
        <end position="20"/>
    </location>
</feature>
<feature type="compositionally biased region" description="Basic and acidic residues" evidence="8">
    <location>
        <begin position="421"/>
        <end position="430"/>
    </location>
</feature>
<protein>
    <recommendedName>
        <fullName evidence="7">Transcription initiation factor IIF subunit alpha</fullName>
    </recommendedName>
</protein>
<feature type="region of interest" description="Disordered" evidence="8">
    <location>
        <begin position="403"/>
        <end position="659"/>
    </location>
</feature>
<feature type="compositionally biased region" description="Polar residues" evidence="8">
    <location>
        <begin position="498"/>
        <end position="507"/>
    </location>
</feature>
<evidence type="ECO:0000313" key="9">
    <source>
        <dbReference type="EMBL" id="OBT92620.2"/>
    </source>
</evidence>
<evidence type="ECO:0000256" key="4">
    <source>
        <dbReference type="ARBA" id="ARBA00023125"/>
    </source>
</evidence>
<dbReference type="PANTHER" id="PTHR13011:SF0">
    <property type="entry name" value="GENERAL TRANSCRIPTION FACTOR IIF SUBUNIT 1"/>
    <property type="match status" value="1"/>
</dbReference>
<dbReference type="EMBL" id="KV460265">
    <property type="protein sequence ID" value="OBT92620.2"/>
    <property type="molecule type" value="Genomic_DNA"/>
</dbReference>
<organism evidence="9 10">
    <name type="scientific">Pseudogymnoascus verrucosus</name>
    <dbReference type="NCBI Taxonomy" id="342668"/>
    <lineage>
        <taxon>Eukaryota</taxon>
        <taxon>Fungi</taxon>
        <taxon>Dikarya</taxon>
        <taxon>Ascomycota</taxon>
        <taxon>Pezizomycotina</taxon>
        <taxon>Leotiomycetes</taxon>
        <taxon>Thelebolales</taxon>
        <taxon>Thelebolaceae</taxon>
        <taxon>Pseudogymnoascus</taxon>
    </lineage>
</organism>
<dbReference type="STRING" id="342668.A0A1B8G9X1"/>
<feature type="compositionally biased region" description="Acidic residues" evidence="8">
    <location>
        <begin position="409"/>
        <end position="420"/>
    </location>
</feature>
<keyword evidence="10" id="KW-1185">Reference proteome</keyword>
<dbReference type="Pfam" id="PF05793">
    <property type="entry name" value="TFIIF_alpha"/>
    <property type="match status" value="1"/>
</dbReference>
<proteinExistence type="inferred from homology"/>
<feature type="region of interest" description="Disordered" evidence="8">
    <location>
        <begin position="348"/>
        <end position="368"/>
    </location>
</feature>
<dbReference type="GO" id="GO:0001096">
    <property type="term" value="F:TFIIF-class transcription factor complex binding"/>
    <property type="evidence" value="ECO:0007669"/>
    <property type="project" value="TreeGrafter"/>
</dbReference>
<dbReference type="InterPro" id="IPR011039">
    <property type="entry name" value="TFIIF_interaction"/>
</dbReference>
<dbReference type="SUPFAM" id="SSF50916">
    <property type="entry name" value="Rap30/74 interaction domains"/>
    <property type="match status" value="1"/>
</dbReference>
<name>A0A1B8G9X1_9PEZI</name>
<comment type="similarity">
    <text evidence="2 7">Belongs to the TFIIF alpha subunit family.</text>
</comment>
<feature type="compositionally biased region" description="Polar residues" evidence="8">
    <location>
        <begin position="529"/>
        <end position="540"/>
    </location>
</feature>
<feature type="region of interest" description="Disordered" evidence="8">
    <location>
        <begin position="1"/>
        <end position="104"/>
    </location>
</feature>
<dbReference type="PANTHER" id="PTHR13011">
    <property type="entry name" value="TFIIF-ALPHA"/>
    <property type="match status" value="1"/>
</dbReference>
<gene>
    <name evidence="9" type="ORF">VE01_09666</name>
</gene>
<sequence>MSASPAGITPNGTPTPNSGGQPPKIIRRAKADPFATYKKPVVRPQAAPRSRQQNQNGLTALNKPPPPPRPLPRYPGNNRAAAPAGPSSNAPPQPQLDFTRKSNIGEYEDFALTTTKRAMREGLRYHIARFASKKKVDPTNSDDFIKPVSLHRRDPRQPPAGKVAKDEDTVMGEPIDDKEREKQEIARAAKEAQRAADLAQIAPSGNNASALAAKKVQSFKNEKTTQVHRTAQTEEEMKESDLRYEEALPWHLEDAENKQTWVGNYEAALSDTNVIFVIDGTNFRMVPIEKWYKFTPKNQFKTLTIEEAEAEMNKKSKANRWVMHADQQNQEAAERQRGIQAMAGLYSKVKGERPMPKSEARDHDDLDITDDLFQDDDEQATVEPENDEDTKFAAEKIKREQLGANLFGDADEEEVEEEFKEEAKEKEMKKRLGKSLRKSLRKREKNYTYESDSSNPYSSSSGDETTDDEKQAEEDRKKDEEAKLKEKEKLGVPKLASGASTKGTTTPIGRPRSTDPHKKHNHLKRAGSPNLSASETSGNESTRKKHKKKHMLSSSQPTGTSTPRSGSPHPSSSAPAGGVSPRKSSIVKLHVNSSRLSDIQANTPHPAMSDSEMSDGAGGKKRKSGIKLRLGNSASPSRAGSPANGSRAGSPAQAQGAASPIRPIMADEIAAAIPAEGIAIGMLLKIFSGRIKGNGKDKEDREKFIKLVKENSVFSQEDKLLRPRAT</sequence>
<feature type="compositionally biased region" description="Low complexity" evidence="8">
    <location>
        <begin position="648"/>
        <end position="659"/>
    </location>
</feature>
<dbReference type="RefSeq" id="XP_059319338.1">
    <property type="nucleotide sequence ID" value="XM_059464089.1"/>
</dbReference>
<feature type="region of interest" description="Disordered" evidence="8">
    <location>
        <begin position="135"/>
        <end position="167"/>
    </location>
</feature>